<feature type="region of interest" description="Disordered" evidence="7">
    <location>
        <begin position="435"/>
        <end position="469"/>
    </location>
</feature>
<feature type="compositionally biased region" description="Low complexity" evidence="7">
    <location>
        <begin position="358"/>
        <end position="377"/>
    </location>
</feature>
<feature type="region of interest" description="Disordered" evidence="7">
    <location>
        <begin position="1434"/>
        <end position="1576"/>
    </location>
</feature>
<evidence type="ECO:0000313" key="10">
    <source>
        <dbReference type="Proteomes" id="UP001153076"/>
    </source>
</evidence>
<dbReference type="Pfam" id="PF03941">
    <property type="entry name" value="INCENP_ARK-bind"/>
    <property type="match status" value="1"/>
</dbReference>
<feature type="region of interest" description="Disordered" evidence="7">
    <location>
        <begin position="525"/>
        <end position="554"/>
    </location>
</feature>
<proteinExistence type="inferred from homology"/>
<name>A0A9Q1Q3S1_9CARY</name>
<dbReference type="OrthoDB" id="681218at2759"/>
<evidence type="ECO:0000256" key="5">
    <source>
        <dbReference type="ARBA" id="ARBA00023212"/>
    </source>
</evidence>
<feature type="compositionally biased region" description="Polar residues" evidence="7">
    <location>
        <begin position="1290"/>
        <end position="1299"/>
    </location>
</feature>
<keyword evidence="10" id="KW-1185">Reference proteome</keyword>
<protein>
    <recommendedName>
        <fullName evidence="8">Inner centromere protein ARK-binding domain-containing protein</fullName>
    </recommendedName>
</protein>
<evidence type="ECO:0000256" key="2">
    <source>
        <dbReference type="ARBA" id="ARBA00004186"/>
    </source>
</evidence>
<gene>
    <name evidence="9" type="ORF">Cgig2_020376</name>
</gene>
<evidence type="ECO:0000313" key="9">
    <source>
        <dbReference type="EMBL" id="KAJ8428652.1"/>
    </source>
</evidence>
<dbReference type="GO" id="GO:0005819">
    <property type="term" value="C:spindle"/>
    <property type="evidence" value="ECO:0007669"/>
    <property type="project" value="UniProtKB-SubCell"/>
</dbReference>
<evidence type="ECO:0000256" key="6">
    <source>
        <dbReference type="ARBA" id="ARBA00023242"/>
    </source>
</evidence>
<evidence type="ECO:0000256" key="1">
    <source>
        <dbReference type="ARBA" id="ARBA00004123"/>
    </source>
</evidence>
<reference evidence="9" key="1">
    <citation type="submission" date="2022-04" db="EMBL/GenBank/DDBJ databases">
        <title>Carnegiea gigantea Genome sequencing and assembly v2.</title>
        <authorList>
            <person name="Copetti D."/>
            <person name="Sanderson M.J."/>
            <person name="Burquez A."/>
            <person name="Wojciechowski M.F."/>
        </authorList>
    </citation>
    <scope>NUCLEOTIDE SEQUENCE</scope>
    <source>
        <strain evidence="9">SGP5-SGP5p</strain>
        <tissue evidence="9">Aerial part</tissue>
    </source>
</reference>
<feature type="compositionally biased region" description="Polar residues" evidence="7">
    <location>
        <begin position="331"/>
        <end position="341"/>
    </location>
</feature>
<evidence type="ECO:0000256" key="4">
    <source>
        <dbReference type="ARBA" id="ARBA00022490"/>
    </source>
</evidence>
<feature type="compositionally biased region" description="Basic and acidic residues" evidence="7">
    <location>
        <begin position="1434"/>
        <end position="1474"/>
    </location>
</feature>
<dbReference type="GO" id="GO:0005634">
    <property type="term" value="C:nucleus"/>
    <property type="evidence" value="ECO:0007669"/>
    <property type="project" value="UniProtKB-SubCell"/>
</dbReference>
<feature type="region of interest" description="Disordered" evidence="7">
    <location>
        <begin position="1284"/>
        <end position="1369"/>
    </location>
</feature>
<dbReference type="PANTHER" id="PTHR13738:SF1">
    <property type="entry name" value="TROPONIN I"/>
    <property type="match status" value="1"/>
</dbReference>
<feature type="region of interest" description="Disordered" evidence="7">
    <location>
        <begin position="325"/>
        <end position="344"/>
    </location>
</feature>
<feature type="domain" description="Inner centromere protein ARK-binding" evidence="8">
    <location>
        <begin position="1605"/>
        <end position="1650"/>
    </location>
</feature>
<evidence type="ECO:0000256" key="7">
    <source>
        <dbReference type="SAM" id="MobiDB-lite"/>
    </source>
</evidence>
<feature type="region of interest" description="Disordered" evidence="7">
    <location>
        <begin position="985"/>
        <end position="1009"/>
    </location>
</feature>
<feature type="region of interest" description="Disordered" evidence="7">
    <location>
        <begin position="743"/>
        <end position="762"/>
    </location>
</feature>
<feature type="compositionally biased region" description="Polar residues" evidence="7">
    <location>
        <begin position="1325"/>
        <end position="1336"/>
    </location>
</feature>
<organism evidence="9 10">
    <name type="scientific">Carnegiea gigantea</name>
    <dbReference type="NCBI Taxonomy" id="171969"/>
    <lineage>
        <taxon>Eukaryota</taxon>
        <taxon>Viridiplantae</taxon>
        <taxon>Streptophyta</taxon>
        <taxon>Embryophyta</taxon>
        <taxon>Tracheophyta</taxon>
        <taxon>Spermatophyta</taxon>
        <taxon>Magnoliopsida</taxon>
        <taxon>eudicotyledons</taxon>
        <taxon>Gunneridae</taxon>
        <taxon>Pentapetalae</taxon>
        <taxon>Caryophyllales</taxon>
        <taxon>Cactineae</taxon>
        <taxon>Cactaceae</taxon>
        <taxon>Cactoideae</taxon>
        <taxon>Echinocereeae</taxon>
        <taxon>Carnegiea</taxon>
    </lineage>
</organism>
<keyword evidence="6" id="KW-0539">Nucleus</keyword>
<feature type="compositionally biased region" description="Polar residues" evidence="7">
    <location>
        <begin position="1550"/>
        <end position="1565"/>
    </location>
</feature>
<dbReference type="InterPro" id="IPR005635">
    <property type="entry name" value="Inner_centromere_prot_ARK-bd"/>
</dbReference>
<feature type="compositionally biased region" description="Polar residues" evidence="7">
    <location>
        <begin position="985"/>
        <end position="996"/>
    </location>
</feature>
<dbReference type="Proteomes" id="UP001153076">
    <property type="component" value="Unassembled WGS sequence"/>
</dbReference>
<sequence length="1666" mass="184116">MSTTEKLFVQIFERKRWIIEHLKQQKLLHDQHLASKLLIQGITPPSWLINPQFPSSTSDFIAINKEELISGLLLPQPGTLVTYPSGSTTCFAHDKSVATVVNDGLMHATCASSNGPDEDEPGIIPSCHIYDTEDGSGIVPQCHVDDTQNMPNYVPMSPEDQTGMMNSNVCLKLDESLARVQRSRSRQKALELRNSAKASGKRSLEKESNVGISSGNKTFGYDQLLEGIRKSGELVGPPPLCACIDEEAALGDCTNKEMTSNACSDYSSQSEGNGAKEVQTEEDKKKVQSCVYIGRNTGSGSCCPQSGIRGHQNTKKNHEVYIGRMTRSRSGKAQLSENDGVQNRRITRSYSNQIHNINGNHASGSSKSNNAGGISKSRSGGAKQAETKDHRSRAKNETKDHRSRAENASRTKDEIPVKPKQLDFDEFEEACLADSLAEGKGNSEEKTEDRNIEKRSAPLSCSSSAEGTSQKFTSFAYETQEDFETKVDHSLPKSDKISGQTSLLLDCPPDSTEEHMLRTTMEFAADPSFSGPNVDMSMSQKRKSEPEEEQELDKEKSYISLRNADTKATMDLHKNTVEATLSLEKNRPEWGSCNDCKGTSHVSLLCADTEATINLHPDAVEATLSLKKARHELGSCNDCKETTDFGLTNEDTEAITSLPRDVEAILSLEKSRYDSTSHNDCKKTICLTLPNADSEANLSSHRDAVEAGLSLDKTRQKSSSCNDCKDTSDFSLRSTVTEATMSLNRDAVEPNSSPEQSRHQPTSCNDLKAILDTQTAELIPHTPARNSGPSLASMLEFHPVDSPDETRSEHASEMWKPGSHFRNAGIETSCFSTLVEVVGCSKLPGIQGGVDVLREYKVSNAMDGSWPCYKRRKIGCQIDYKSASPSLRVNTCHDVNENMPNKFLDGNEANSASLPQKLIVSGCSDAVLSNSESVATTAHGLKYLDSKEPELAPKVQYEEDKDSIGRSITMALTCEQKSLSISEASNVKQGTTTTEPSDFFPTQEAREGPTSSVHCIGRLSNHLKLADIVSQGNSADQLTFVQMTLHKRESLQEAEKLKFSIGSPLIECMDVYDADACEIVPEFEGYIIAEKSDSVHNAEYGLLNGEIPFSSKKAECVNLPEQIPRPASLSTPASPFPTAYKLHFTPGVYQSVPNGLIENIDLTNNLQFNDDALQGKSYSDYCSFPGKRFRRDITIPFISPLGTGFEGITSKSGSSGKRLSSNPELICFPIQEDPETGEEDVNVGETCDTDMNGFALNVKSSSIREPLRDITVMNETILASSHVGERGSLESVTTEVSISEQHDKDSKKNEMHLRSRQRRQEGKETQSLSIGANSIQKHSEKFSSSHSKPKLLGKSSLRSRGQSLSEKGSKCNNIVSNVKSFLPLVQQTSSVMPARREVKVKALEAAEAAKLLAEKKENERKKKKEALKLERARLEQENLKQIELKKNPKEEEKKKRDAENAARKRQREEEDRKEKERKRKRIQEVRCQQKQAEEKNSAWREESRCETKDRRTHERKNSNDKADRAAETETISRNPDEVVRSDRRKADNAMPSTNDSKSATGSSDTGKVESIDVADISTPNCDKLDKTISQISYGQSYDISPYQCSDDEEEEEDDMPNKKFIPTWASKSCVAVALSSLKRLNPDKIFPPGSFRSLEEGNLFYDLRIL</sequence>
<dbReference type="InterPro" id="IPR050875">
    <property type="entry name" value="Troponin_I"/>
</dbReference>
<feature type="compositionally biased region" description="Basic and acidic residues" evidence="7">
    <location>
        <begin position="1300"/>
        <end position="1324"/>
    </location>
</feature>
<evidence type="ECO:0000256" key="3">
    <source>
        <dbReference type="ARBA" id="ARBA00010042"/>
    </source>
</evidence>
<feature type="compositionally biased region" description="Basic and acidic residues" evidence="7">
    <location>
        <begin position="1534"/>
        <end position="1547"/>
    </location>
</feature>
<feature type="compositionally biased region" description="Basic and acidic residues" evidence="7">
    <location>
        <begin position="1491"/>
        <end position="1527"/>
    </location>
</feature>
<comment type="similarity">
    <text evidence="3">Belongs to the INCENP family.</text>
</comment>
<feature type="compositionally biased region" description="Basic and acidic residues" evidence="7">
    <location>
        <begin position="385"/>
        <end position="420"/>
    </location>
</feature>
<feature type="compositionally biased region" description="Polar residues" evidence="7">
    <location>
        <begin position="459"/>
        <end position="469"/>
    </location>
</feature>
<keyword evidence="4" id="KW-0963">Cytoplasm</keyword>
<feature type="compositionally biased region" description="Polar residues" evidence="7">
    <location>
        <begin position="1356"/>
        <end position="1369"/>
    </location>
</feature>
<comment type="caution">
    <text evidence="9">The sequence shown here is derived from an EMBL/GenBank/DDBJ whole genome shotgun (WGS) entry which is preliminary data.</text>
</comment>
<feature type="compositionally biased region" description="Basic and acidic residues" evidence="7">
    <location>
        <begin position="441"/>
        <end position="456"/>
    </location>
</feature>
<feature type="compositionally biased region" description="Polar residues" evidence="7">
    <location>
        <begin position="750"/>
        <end position="762"/>
    </location>
</feature>
<feature type="region of interest" description="Disordered" evidence="7">
    <location>
        <begin position="355"/>
        <end position="420"/>
    </location>
</feature>
<keyword evidence="5" id="KW-0206">Cytoskeleton</keyword>
<dbReference type="PANTHER" id="PTHR13738">
    <property type="entry name" value="TROPONIN I"/>
    <property type="match status" value="1"/>
</dbReference>
<dbReference type="EMBL" id="JAKOGI010000985">
    <property type="protein sequence ID" value="KAJ8428652.1"/>
    <property type="molecule type" value="Genomic_DNA"/>
</dbReference>
<comment type="subcellular location">
    <subcellularLocation>
        <location evidence="2">Cytoplasm</location>
        <location evidence="2">Cytoskeleton</location>
        <location evidence="2">Spindle</location>
    </subcellularLocation>
    <subcellularLocation>
        <location evidence="1">Nucleus</location>
    </subcellularLocation>
</comment>
<evidence type="ECO:0000259" key="8">
    <source>
        <dbReference type="Pfam" id="PF03941"/>
    </source>
</evidence>
<feature type="region of interest" description="Disordered" evidence="7">
    <location>
        <begin position="182"/>
        <end position="212"/>
    </location>
</feature>
<accession>A0A9Q1Q3S1</accession>